<proteinExistence type="predicted"/>
<feature type="transmembrane region" description="Helical" evidence="5">
    <location>
        <begin position="124"/>
        <end position="142"/>
    </location>
</feature>
<comment type="caution">
    <text evidence="7">The sequence shown here is derived from an EMBL/GenBank/DDBJ whole genome shotgun (WGS) entry which is preliminary data.</text>
</comment>
<evidence type="ECO:0000256" key="1">
    <source>
        <dbReference type="ARBA" id="ARBA00004141"/>
    </source>
</evidence>
<reference evidence="7 8" key="1">
    <citation type="journal article" date="2019" name="Int. J. Syst. Evol. Microbiol.">
        <title>The Global Catalogue of Microorganisms (GCM) 10K type strain sequencing project: providing services to taxonomists for standard genome sequencing and annotation.</title>
        <authorList>
            <consortium name="The Broad Institute Genomics Platform"/>
            <consortium name="The Broad Institute Genome Sequencing Center for Infectious Disease"/>
            <person name="Wu L."/>
            <person name="Ma J."/>
        </authorList>
    </citation>
    <scope>NUCLEOTIDE SEQUENCE [LARGE SCALE GENOMIC DNA]</scope>
    <source>
        <strain evidence="7 8">JCM 11136</strain>
    </source>
</reference>
<feature type="transmembrane region" description="Helical" evidence="5">
    <location>
        <begin position="61"/>
        <end position="82"/>
    </location>
</feature>
<dbReference type="RefSeq" id="WP_343955006.1">
    <property type="nucleotide sequence ID" value="NZ_BAAAHQ010000054.1"/>
</dbReference>
<sequence length="459" mass="49103">MAVEFRPVLNGHRYPRVVGIDGAPAGARADGATIAVLYILILLCTPAALIVRGLPLSVTPAAVLGFFGLVMWMLTHFTGNLGVAKGRNMARTGLFLFLTVNLTAYGYGTYHWLPSDELNMADQLLFLTLANLGIGLLVCDGVRGIDRLNTVLKAAVVGGAIIGVVGAIQFVTGFDVTRYMVLPGLRLSWEDLYVFERGTVRRVSATTAHPIEFGVVCAMLLPLAAHYAMRAKTLGEPFLRWWACTALIGAGLMFSVSRSAVLSLIVIGAVLVSGWTWRRRLRALGLLLAFLVVMRVAVPGLLGTFVGLFTNFFTDSSVQYRTHDYDLAFAEIGEHLWLGRASGTWYAPKYQVFDNQFIQSAIDTGLIGAAVYVLMLALAAAAGLRARRLSTDPHVRDLGLTLGGVMLAPIVASATFDLLSFATVTGLAFLLIGAAGALLRTAREAQPMQGSGPASPVTT</sequence>
<evidence type="ECO:0000259" key="6">
    <source>
        <dbReference type="Pfam" id="PF04932"/>
    </source>
</evidence>
<feature type="transmembrane region" description="Helical" evidence="5">
    <location>
        <begin position="398"/>
        <end position="415"/>
    </location>
</feature>
<feature type="transmembrane region" description="Helical" evidence="5">
    <location>
        <begin position="238"/>
        <end position="254"/>
    </location>
</feature>
<accession>A0ABN1R699</accession>
<evidence type="ECO:0000256" key="2">
    <source>
        <dbReference type="ARBA" id="ARBA00022692"/>
    </source>
</evidence>
<feature type="transmembrane region" description="Helical" evidence="5">
    <location>
        <begin position="421"/>
        <end position="439"/>
    </location>
</feature>
<feature type="transmembrane region" description="Helical" evidence="5">
    <location>
        <begin position="154"/>
        <end position="174"/>
    </location>
</feature>
<feature type="transmembrane region" description="Helical" evidence="5">
    <location>
        <begin position="94"/>
        <end position="112"/>
    </location>
</feature>
<protein>
    <recommendedName>
        <fullName evidence="6">O-antigen ligase-related domain-containing protein</fullName>
    </recommendedName>
</protein>
<evidence type="ECO:0000313" key="7">
    <source>
        <dbReference type="EMBL" id="GAA0952497.1"/>
    </source>
</evidence>
<gene>
    <name evidence="7" type="ORF">GCM10009560_74310</name>
</gene>
<evidence type="ECO:0000256" key="3">
    <source>
        <dbReference type="ARBA" id="ARBA00022989"/>
    </source>
</evidence>
<feature type="transmembrane region" description="Helical" evidence="5">
    <location>
        <begin position="211"/>
        <end position="229"/>
    </location>
</feature>
<dbReference type="EMBL" id="BAAAHQ010000054">
    <property type="protein sequence ID" value="GAA0952497.1"/>
    <property type="molecule type" value="Genomic_DNA"/>
</dbReference>
<feature type="transmembrane region" description="Helical" evidence="5">
    <location>
        <begin position="35"/>
        <end position="55"/>
    </location>
</feature>
<dbReference type="Pfam" id="PF04932">
    <property type="entry name" value="Wzy_C"/>
    <property type="match status" value="1"/>
</dbReference>
<dbReference type="PANTHER" id="PTHR37422:SF13">
    <property type="entry name" value="LIPOPOLYSACCHARIDE BIOSYNTHESIS PROTEIN PA4999-RELATED"/>
    <property type="match status" value="1"/>
</dbReference>
<evidence type="ECO:0000256" key="5">
    <source>
        <dbReference type="SAM" id="Phobius"/>
    </source>
</evidence>
<dbReference type="InterPro" id="IPR007016">
    <property type="entry name" value="O-antigen_ligase-rel_domated"/>
</dbReference>
<evidence type="ECO:0000313" key="8">
    <source>
        <dbReference type="Proteomes" id="UP001501578"/>
    </source>
</evidence>
<organism evidence="7 8">
    <name type="scientific">Nonomuraea longicatena</name>
    <dbReference type="NCBI Taxonomy" id="83682"/>
    <lineage>
        <taxon>Bacteria</taxon>
        <taxon>Bacillati</taxon>
        <taxon>Actinomycetota</taxon>
        <taxon>Actinomycetes</taxon>
        <taxon>Streptosporangiales</taxon>
        <taxon>Streptosporangiaceae</taxon>
        <taxon>Nonomuraea</taxon>
    </lineage>
</organism>
<name>A0ABN1R699_9ACTN</name>
<keyword evidence="8" id="KW-1185">Reference proteome</keyword>
<keyword evidence="2 5" id="KW-0812">Transmembrane</keyword>
<dbReference type="InterPro" id="IPR051533">
    <property type="entry name" value="WaaL-like"/>
</dbReference>
<comment type="subcellular location">
    <subcellularLocation>
        <location evidence="1">Membrane</location>
        <topology evidence="1">Multi-pass membrane protein</topology>
    </subcellularLocation>
</comment>
<dbReference type="Proteomes" id="UP001501578">
    <property type="component" value="Unassembled WGS sequence"/>
</dbReference>
<feature type="transmembrane region" description="Helical" evidence="5">
    <location>
        <begin position="284"/>
        <end position="309"/>
    </location>
</feature>
<evidence type="ECO:0000256" key="4">
    <source>
        <dbReference type="ARBA" id="ARBA00023136"/>
    </source>
</evidence>
<feature type="transmembrane region" description="Helical" evidence="5">
    <location>
        <begin position="366"/>
        <end position="386"/>
    </location>
</feature>
<dbReference type="PANTHER" id="PTHR37422">
    <property type="entry name" value="TEICHURONIC ACID BIOSYNTHESIS PROTEIN TUAE"/>
    <property type="match status" value="1"/>
</dbReference>
<keyword evidence="3 5" id="KW-1133">Transmembrane helix</keyword>
<keyword evidence="4 5" id="KW-0472">Membrane</keyword>
<feature type="transmembrane region" description="Helical" evidence="5">
    <location>
        <begin position="260"/>
        <end position="277"/>
    </location>
</feature>
<feature type="domain" description="O-antigen ligase-related" evidence="6">
    <location>
        <begin position="245"/>
        <end position="373"/>
    </location>
</feature>